<evidence type="ECO:0000256" key="3">
    <source>
        <dbReference type="ARBA" id="ARBA00023163"/>
    </source>
</evidence>
<dbReference type="GO" id="GO:0003677">
    <property type="term" value="F:DNA binding"/>
    <property type="evidence" value="ECO:0007669"/>
    <property type="project" value="UniProtKB-KW"/>
</dbReference>
<dbReference type="EMBL" id="ML738717">
    <property type="protein sequence ID" value="KAE8157655.1"/>
    <property type="molecule type" value="Genomic_DNA"/>
</dbReference>
<dbReference type="OrthoDB" id="4937900at2759"/>
<dbReference type="Proteomes" id="UP000326950">
    <property type="component" value="Unassembled WGS sequence"/>
</dbReference>
<dbReference type="InterPro" id="IPR001138">
    <property type="entry name" value="Zn2Cys6_DnaBD"/>
</dbReference>
<dbReference type="InterPro" id="IPR053157">
    <property type="entry name" value="Sterol_Uptake_Regulator"/>
</dbReference>
<accession>A0A5N6UGA9</accession>
<name>A0A5N6UGA9_ASPTM</name>
<dbReference type="AlphaFoldDB" id="A0A5N6UGA9"/>
<evidence type="ECO:0000313" key="6">
    <source>
        <dbReference type="EMBL" id="KAE8157655.1"/>
    </source>
</evidence>
<organism evidence="6 7">
    <name type="scientific">Aspergillus tamarii</name>
    <dbReference type="NCBI Taxonomy" id="41984"/>
    <lineage>
        <taxon>Eukaryota</taxon>
        <taxon>Fungi</taxon>
        <taxon>Dikarya</taxon>
        <taxon>Ascomycota</taxon>
        <taxon>Pezizomycotina</taxon>
        <taxon>Eurotiomycetes</taxon>
        <taxon>Eurotiomycetidae</taxon>
        <taxon>Eurotiales</taxon>
        <taxon>Aspergillaceae</taxon>
        <taxon>Aspergillus</taxon>
        <taxon>Aspergillus subgen. Circumdati</taxon>
    </lineage>
</organism>
<dbReference type="PROSITE" id="PS00463">
    <property type="entry name" value="ZN2_CY6_FUNGAL_1"/>
    <property type="match status" value="1"/>
</dbReference>
<dbReference type="GO" id="GO:0001228">
    <property type="term" value="F:DNA-binding transcription activator activity, RNA polymerase II-specific"/>
    <property type="evidence" value="ECO:0007669"/>
    <property type="project" value="TreeGrafter"/>
</dbReference>
<dbReference type="PANTHER" id="PTHR47784">
    <property type="entry name" value="STEROL UPTAKE CONTROL PROTEIN 2"/>
    <property type="match status" value="1"/>
</dbReference>
<dbReference type="PANTHER" id="PTHR47784:SF4">
    <property type="entry name" value="ZN(II)2CYS6 TRANSCRIPTION FACTOR (EUROFUNG)"/>
    <property type="match status" value="1"/>
</dbReference>
<gene>
    <name evidence="6" type="ORF">BDV40DRAFT_292476</name>
</gene>
<evidence type="ECO:0000313" key="7">
    <source>
        <dbReference type="Proteomes" id="UP000326950"/>
    </source>
</evidence>
<evidence type="ECO:0000256" key="4">
    <source>
        <dbReference type="ARBA" id="ARBA00023242"/>
    </source>
</evidence>
<dbReference type="PROSITE" id="PS50048">
    <property type="entry name" value="ZN2_CY6_FUNGAL_2"/>
    <property type="match status" value="1"/>
</dbReference>
<dbReference type="InterPro" id="IPR036864">
    <property type="entry name" value="Zn2-C6_fun-type_DNA-bd_sf"/>
</dbReference>
<dbReference type="SMART" id="SM00066">
    <property type="entry name" value="GAL4"/>
    <property type="match status" value="1"/>
</dbReference>
<reference evidence="6 7" key="1">
    <citation type="submission" date="2019-04" db="EMBL/GenBank/DDBJ databases">
        <title>Friends and foes A comparative genomics study of 23 Aspergillus species from section Flavi.</title>
        <authorList>
            <consortium name="DOE Joint Genome Institute"/>
            <person name="Kjaerbolling I."/>
            <person name="Vesth T."/>
            <person name="Frisvad J.C."/>
            <person name="Nybo J.L."/>
            <person name="Theobald S."/>
            <person name="Kildgaard S."/>
            <person name="Isbrandt T."/>
            <person name="Kuo A."/>
            <person name="Sato A."/>
            <person name="Lyhne E.K."/>
            <person name="Kogle M.E."/>
            <person name="Wiebenga A."/>
            <person name="Kun R.S."/>
            <person name="Lubbers R.J."/>
            <person name="Makela M.R."/>
            <person name="Barry K."/>
            <person name="Chovatia M."/>
            <person name="Clum A."/>
            <person name="Daum C."/>
            <person name="Haridas S."/>
            <person name="He G."/>
            <person name="LaButti K."/>
            <person name="Lipzen A."/>
            <person name="Mondo S."/>
            <person name="Riley R."/>
            <person name="Salamov A."/>
            <person name="Simmons B.A."/>
            <person name="Magnuson J.K."/>
            <person name="Henrissat B."/>
            <person name="Mortensen U.H."/>
            <person name="Larsen T.O."/>
            <person name="Devries R.P."/>
            <person name="Grigoriev I.V."/>
            <person name="Machida M."/>
            <person name="Baker S.E."/>
            <person name="Andersen M.R."/>
        </authorList>
    </citation>
    <scope>NUCLEOTIDE SEQUENCE [LARGE SCALE GENOMIC DNA]</scope>
    <source>
        <strain evidence="6 7">CBS 117626</strain>
    </source>
</reference>
<keyword evidence="7" id="KW-1185">Reference proteome</keyword>
<keyword evidence="2" id="KW-0238">DNA-binding</keyword>
<keyword evidence="1" id="KW-0805">Transcription regulation</keyword>
<evidence type="ECO:0000259" key="5">
    <source>
        <dbReference type="PROSITE" id="PS50048"/>
    </source>
</evidence>
<keyword evidence="3" id="KW-0804">Transcription</keyword>
<evidence type="ECO:0000256" key="2">
    <source>
        <dbReference type="ARBA" id="ARBA00023125"/>
    </source>
</evidence>
<proteinExistence type="predicted"/>
<dbReference type="SUPFAM" id="SSF57701">
    <property type="entry name" value="Zn2/Cys6 DNA-binding domain"/>
    <property type="match status" value="1"/>
</dbReference>
<protein>
    <recommendedName>
        <fullName evidence="5">Zn(2)-C6 fungal-type domain-containing protein</fullName>
    </recommendedName>
</protein>
<evidence type="ECO:0000256" key="1">
    <source>
        <dbReference type="ARBA" id="ARBA00023015"/>
    </source>
</evidence>
<sequence>MVCPRKPHRKSRKGCIECKRRHIKCDESRPTCVNCSVSRRHCSYEQMLSKAYAFVQPSCRKKSSKALEKVSSKPDDVHVPTVDDSPAVNTLHLELFHHFFTDILTCFDLDKCSSGVSTTEVMNYILPAPYLVNQILALAAFHLSIVRPVKHEFYKHHATRLQTHALTAFNDANLEITPDTCVPMFLFSSALAIHILCDKLVFRSPDFSAFLDHFIQSLKLHRGVRAITNESWHLLLQSPLKYLLEGEGNALSQGISGNECSELLSMLETSNSLDHNVRITYRQTTEVLQMAINGTCAHLSKLSMIGPIMSWPVTIAPEYIDLLSERQPHALVILSHFGALLHLHRDMWTFGDSGLYIIDSVGRYLGPPWNEWLRWPNSFLQHS</sequence>
<dbReference type="Pfam" id="PF00172">
    <property type="entry name" value="Zn_clus"/>
    <property type="match status" value="1"/>
</dbReference>
<dbReference type="GO" id="GO:0008270">
    <property type="term" value="F:zinc ion binding"/>
    <property type="evidence" value="ECO:0007669"/>
    <property type="project" value="InterPro"/>
</dbReference>
<dbReference type="CDD" id="cd00067">
    <property type="entry name" value="GAL4"/>
    <property type="match status" value="1"/>
</dbReference>
<keyword evidence="4" id="KW-0539">Nucleus</keyword>
<dbReference type="Gene3D" id="4.10.240.10">
    <property type="entry name" value="Zn(2)-C6 fungal-type DNA-binding domain"/>
    <property type="match status" value="1"/>
</dbReference>
<feature type="domain" description="Zn(2)-C6 fungal-type" evidence="5">
    <location>
        <begin position="14"/>
        <end position="44"/>
    </location>
</feature>